<protein>
    <submittedName>
        <fullName evidence="3">NADPH:quinone reductase</fullName>
    </submittedName>
</protein>
<keyword evidence="1" id="KW-0521">NADP</keyword>
<feature type="domain" description="Enoyl reductase (ER)" evidence="2">
    <location>
        <begin position="10"/>
        <end position="322"/>
    </location>
</feature>
<dbReference type="InterPro" id="IPR013149">
    <property type="entry name" value="ADH-like_C"/>
</dbReference>
<proteinExistence type="predicted"/>
<dbReference type="RefSeq" id="WP_198108978.1">
    <property type="nucleotide sequence ID" value="NZ_JAEDAK010000001.1"/>
</dbReference>
<evidence type="ECO:0000313" key="4">
    <source>
        <dbReference type="Proteomes" id="UP000613266"/>
    </source>
</evidence>
<dbReference type="InterPro" id="IPR011032">
    <property type="entry name" value="GroES-like_sf"/>
</dbReference>
<dbReference type="Gene3D" id="3.90.180.10">
    <property type="entry name" value="Medium-chain alcohol dehydrogenases, catalytic domain"/>
    <property type="match status" value="1"/>
</dbReference>
<dbReference type="SUPFAM" id="SSF50129">
    <property type="entry name" value="GroES-like"/>
    <property type="match status" value="1"/>
</dbReference>
<dbReference type="InterPro" id="IPR051603">
    <property type="entry name" value="Zinc-ADH_QOR/CCCR"/>
</dbReference>
<dbReference type="GO" id="GO:0016491">
    <property type="term" value="F:oxidoreductase activity"/>
    <property type="evidence" value="ECO:0007669"/>
    <property type="project" value="InterPro"/>
</dbReference>
<dbReference type="Pfam" id="PF00107">
    <property type="entry name" value="ADH_zinc_N"/>
    <property type="match status" value="1"/>
</dbReference>
<dbReference type="Proteomes" id="UP000613266">
    <property type="component" value="Unassembled WGS sequence"/>
</dbReference>
<dbReference type="SMART" id="SM00829">
    <property type="entry name" value="PKS_ER"/>
    <property type="match status" value="1"/>
</dbReference>
<gene>
    <name evidence="3" type="ORF">I7X39_00405</name>
</gene>
<dbReference type="Pfam" id="PF08240">
    <property type="entry name" value="ADH_N"/>
    <property type="match status" value="1"/>
</dbReference>
<sequence>MKAMRYTRPGPAREVLEPCKLPLPEPGPGELRIRVRASGVNPSDVKSRARRALPGGFIVPHSDGAGVVDATGPGVPGLRAGQRVWFCNAQWQRELGSAAEFVVLPEALVHPLPEAVDFEVGACLGIPALTAWEAVHGGPTPLAGHTVLVQGGAGAVGQAAIQLARAAGARVLSTVSSPAKAELARWAGADAVLDYRHEDLAERVRALTAGRGVDRIIEINLAANAPQYPALLARGGEVCVVGSDDWQRPLPLADYLVHGLSLRFFIVYELEAARRRRAMGEIHAALESGALRHLPPQRFRLDQIATAHEAVEQGLGSGQVVLSLAD</sequence>
<reference evidence="3" key="1">
    <citation type="submission" date="2020-12" db="EMBL/GenBank/DDBJ databases">
        <title>The genome sequence of Inhella sp. 1Y17.</title>
        <authorList>
            <person name="Liu Y."/>
        </authorList>
    </citation>
    <scope>NUCLEOTIDE SEQUENCE</scope>
    <source>
        <strain evidence="3">1Y17</strain>
    </source>
</reference>
<dbReference type="Gene3D" id="3.40.50.720">
    <property type="entry name" value="NAD(P)-binding Rossmann-like Domain"/>
    <property type="match status" value="1"/>
</dbReference>
<dbReference type="AlphaFoldDB" id="A0A931J0E4"/>
<keyword evidence="4" id="KW-1185">Reference proteome</keyword>
<dbReference type="InterPro" id="IPR036291">
    <property type="entry name" value="NAD(P)-bd_dom_sf"/>
</dbReference>
<evidence type="ECO:0000256" key="1">
    <source>
        <dbReference type="ARBA" id="ARBA00022857"/>
    </source>
</evidence>
<dbReference type="InterPro" id="IPR020843">
    <property type="entry name" value="ER"/>
</dbReference>
<dbReference type="CDD" id="cd08253">
    <property type="entry name" value="zeta_crystallin"/>
    <property type="match status" value="1"/>
</dbReference>
<evidence type="ECO:0000313" key="3">
    <source>
        <dbReference type="EMBL" id="MBH9575353.1"/>
    </source>
</evidence>
<dbReference type="EMBL" id="JAEDAK010000001">
    <property type="protein sequence ID" value="MBH9575353.1"/>
    <property type="molecule type" value="Genomic_DNA"/>
</dbReference>
<accession>A0A931J0E4</accession>
<evidence type="ECO:0000259" key="2">
    <source>
        <dbReference type="SMART" id="SM00829"/>
    </source>
</evidence>
<organism evidence="3 4">
    <name type="scientific">Inhella proteolytica</name>
    <dbReference type="NCBI Taxonomy" id="2795029"/>
    <lineage>
        <taxon>Bacteria</taxon>
        <taxon>Pseudomonadati</taxon>
        <taxon>Pseudomonadota</taxon>
        <taxon>Betaproteobacteria</taxon>
        <taxon>Burkholderiales</taxon>
        <taxon>Sphaerotilaceae</taxon>
        <taxon>Inhella</taxon>
    </lineage>
</organism>
<comment type="caution">
    <text evidence="3">The sequence shown here is derived from an EMBL/GenBank/DDBJ whole genome shotgun (WGS) entry which is preliminary data.</text>
</comment>
<dbReference type="PANTHER" id="PTHR44154:SF1">
    <property type="entry name" value="QUINONE OXIDOREDUCTASE"/>
    <property type="match status" value="1"/>
</dbReference>
<dbReference type="InterPro" id="IPR013154">
    <property type="entry name" value="ADH-like_N"/>
</dbReference>
<name>A0A931J0E4_9BURK</name>
<dbReference type="PANTHER" id="PTHR44154">
    <property type="entry name" value="QUINONE OXIDOREDUCTASE"/>
    <property type="match status" value="1"/>
</dbReference>
<dbReference type="SUPFAM" id="SSF51735">
    <property type="entry name" value="NAD(P)-binding Rossmann-fold domains"/>
    <property type="match status" value="1"/>
</dbReference>